<dbReference type="AlphaFoldDB" id="Q5H826"/>
<dbReference type="EMBL" id="AB183835">
    <property type="protein sequence ID" value="BAD88668.1"/>
    <property type="molecule type" value="Genomic_DNA"/>
</dbReference>
<dbReference type="EMBL" id="FIID01000005">
    <property type="protein sequence ID" value="CYV61783.1"/>
    <property type="molecule type" value="Genomic_DNA"/>
</dbReference>
<gene>
    <name evidence="1" type="primary">sepS10A</name>
    <name evidence="2" type="ORF">ERS132370_00695</name>
</gene>
<protein>
    <submittedName>
        <fullName evidence="1">SepS10A protein</fullName>
    </submittedName>
</protein>
<accession>Q5H826</accession>
<sequence length="319" mass="36376">MRKDVAVYEITDSVNEVKLTTEKVRNIAEIFDTIIGESGKKATHSKIRAEIIDDNSILAKFSKENNFDIEQFAHKLLDSERAESTGKRSKGIREGFLFVKIHNGTLTLLKLEKTSVADKETFKLDSQLGTDKHYYKACLYLGDLHNIAIIDKSKKVASYWLNDFLGLKEFRNDKVNTLELIELVENKQLFSETVRNLPEINEIVSETKNYIFESAQFDKTELLGRLPVAKLLDLDLSLPDVESVVYSTESSELDANFMISQDALKEKYHKTITISDTTVLKTHNLEKLQRQQLIKLDGNQLILTVPNDYIAEVKKDLGI</sequence>
<reference evidence="1" key="1">
    <citation type="journal article" date="2005" name="J. Bacteriol.">
        <title>Different foreign genes incidentally integrated into the same locus of the Streptococcus suis genome.</title>
        <authorList>
            <person name="Sekizaki T."/>
            <person name="Takamatsu D."/>
            <person name="Osaki M."/>
            <person name="Shimoji Y."/>
        </authorList>
    </citation>
    <scope>NUCLEOTIDE SEQUENCE</scope>
    <source>
        <strain evidence="1">4417</strain>
    </source>
</reference>
<evidence type="ECO:0000313" key="1">
    <source>
        <dbReference type="EMBL" id="BAD88668.1"/>
    </source>
</evidence>
<evidence type="ECO:0000313" key="2">
    <source>
        <dbReference type="EMBL" id="CYV61783.1"/>
    </source>
</evidence>
<name>Q5H826_STRSU</name>
<dbReference type="RefSeq" id="WP_024389657.1">
    <property type="nucleotide sequence ID" value="NZ_CEJO01000009.1"/>
</dbReference>
<reference evidence="2 3" key="2">
    <citation type="submission" date="2016-02" db="EMBL/GenBank/DDBJ databases">
        <authorList>
            <consortium name="Pathogen Informatics"/>
        </authorList>
    </citation>
    <scope>NUCLEOTIDE SEQUENCE [LARGE SCALE GENOMIC DNA]</scope>
    <source>
        <strain evidence="2 3">LSS8</strain>
    </source>
</reference>
<proteinExistence type="predicted"/>
<evidence type="ECO:0000313" key="3">
    <source>
        <dbReference type="Proteomes" id="UP000072933"/>
    </source>
</evidence>
<dbReference type="Proteomes" id="UP000072933">
    <property type="component" value="Unassembled WGS sequence"/>
</dbReference>
<organism evidence="1">
    <name type="scientific">Streptococcus suis</name>
    <dbReference type="NCBI Taxonomy" id="1307"/>
    <lineage>
        <taxon>Bacteria</taxon>
        <taxon>Bacillati</taxon>
        <taxon>Bacillota</taxon>
        <taxon>Bacilli</taxon>
        <taxon>Lactobacillales</taxon>
        <taxon>Streptococcaceae</taxon>
        <taxon>Streptococcus</taxon>
    </lineage>
</organism>